<dbReference type="GO" id="GO:0006952">
    <property type="term" value="P:defense response"/>
    <property type="evidence" value="ECO:0007669"/>
    <property type="project" value="UniProtKB-KW"/>
</dbReference>
<keyword evidence="3" id="KW-0611">Plant defense</keyword>
<evidence type="ECO:0000256" key="1">
    <source>
        <dbReference type="ARBA" id="ARBA00022614"/>
    </source>
</evidence>
<dbReference type="GO" id="GO:0043531">
    <property type="term" value="F:ADP binding"/>
    <property type="evidence" value="ECO:0007669"/>
    <property type="project" value="InterPro"/>
</dbReference>
<dbReference type="PANTHER" id="PTHR33463">
    <property type="entry name" value="NB-ARC DOMAIN-CONTAINING PROTEIN-RELATED"/>
    <property type="match status" value="1"/>
</dbReference>
<dbReference type="OrthoDB" id="1193404at2759"/>
<evidence type="ECO:0000256" key="2">
    <source>
        <dbReference type="ARBA" id="ARBA00022741"/>
    </source>
</evidence>
<evidence type="ECO:0000313" key="6">
    <source>
        <dbReference type="EMBL" id="KAF7833576.1"/>
    </source>
</evidence>
<name>A0A835C689_9FABA</name>
<reference evidence="6" key="1">
    <citation type="submission" date="2020-09" db="EMBL/GenBank/DDBJ databases">
        <title>Genome-Enabled Discovery of Anthraquinone Biosynthesis in Senna tora.</title>
        <authorList>
            <person name="Kang S.-H."/>
            <person name="Pandey R.P."/>
            <person name="Lee C.-M."/>
            <person name="Sim J.-S."/>
            <person name="Jeong J.-T."/>
            <person name="Choi B.-S."/>
            <person name="Jung M."/>
            <person name="Ginzburg D."/>
            <person name="Zhao K."/>
            <person name="Won S.Y."/>
            <person name="Oh T.-J."/>
            <person name="Yu Y."/>
            <person name="Kim N.-H."/>
            <person name="Lee O.R."/>
            <person name="Lee T.-H."/>
            <person name="Bashyal P."/>
            <person name="Kim T.-S."/>
            <person name="Lee W.-H."/>
            <person name="Kawkins C."/>
            <person name="Kim C.-K."/>
            <person name="Kim J.S."/>
            <person name="Ahn B.O."/>
            <person name="Rhee S.Y."/>
            <person name="Sohng J.K."/>
        </authorList>
    </citation>
    <scope>NUCLEOTIDE SEQUENCE</scope>
    <source>
        <tissue evidence="6">Leaf</tissue>
    </source>
</reference>
<protein>
    <submittedName>
        <fullName evidence="6">Disease resistance protein</fullName>
    </submittedName>
</protein>
<sequence>MVEVGESIASKLAEYLIEATIQQGRYLFCGAKVKRNFKSEKEKLLATQESVQKRVQEARRRTDEIDDAVRRWLDDVNSLIKDMDDLEQDIKENKSCFGGSSANWPSYCLSKKMAKKIERMHACINEVKSQEVAREVAKECKGLPIALVAMGSCIKKKDLDDIKAVLHKLRHSKPIDDIDEGDEKGVFGCLRLSYNYLKNKESKLLFLMCSVFPEDHKINPEDLFRYGIGLNVYSQVDSFEMARSCVNAAINILIESSLLMRENDINGDAFYMMHDMVRDVALFIASEEDRTIVVNHSTRQNSPLEDGAIKDCFALSCWKMDRNLPHQLDAPRLEMLLINIEAWHLNYGISLPSFEGFKGMKVVAIMNNILLFRTKPALILSHSTHLLTNLRTMRLVGMKLDDISFVVSLRNLEILDFQESANIKDLLRRAIKVGLKMLKGGCKNVIPELVQAVGGMNELIGLYLESCSEIECVFNTTSLMASSFDVSTVVQSLLLIQELQIVECHELKHIMTSGVYDNNRGKQIVAVPDNFYLCFSRLKKLHIRRCHKLEYIFPISVVQRLEQLEEIRISNAPDVKYLFSEPDHEYHSSSQNDIQIVLPRLKVVSLLDLLNLVKIFPESYQYQLSWPFLTEFYCEDCPKLKIGWAGSKYNQVNLEQRQSFLNKSKLNTIQADLQAILNVNEEEAGALMIVSNLEKLYLKHLDEVEYIWKGPTLINFQLLTYLGVEGCRKLRCIFSSAVIRSLPLLNKLSIINCEELEQIISLSEEEEEANFPNASSTSHPQQPCFPMVEYICNGPTLISFQHLEELRVEGCRKLRCIFSSAVIKSLPLLYKLFIINCEELEEIISLSEEEANFPNASSTSDHLQHPSFPKLDYLKIEGCNRLKCVFPLSISLYHLPSLSELIIRRCCEIDQVFCCAPQNHHHTQLPHLHNLNLEDLPFQLPRLEGLTLEELPNLTNFCRDFESHLKLEALRWCDVEDCPNFSPTTIPALLKFITHTVEGGEDEDIDLIGFLDNEDA</sequence>
<organism evidence="6 7">
    <name type="scientific">Senna tora</name>
    <dbReference type="NCBI Taxonomy" id="362788"/>
    <lineage>
        <taxon>Eukaryota</taxon>
        <taxon>Viridiplantae</taxon>
        <taxon>Streptophyta</taxon>
        <taxon>Embryophyta</taxon>
        <taxon>Tracheophyta</taxon>
        <taxon>Spermatophyta</taxon>
        <taxon>Magnoliopsida</taxon>
        <taxon>eudicotyledons</taxon>
        <taxon>Gunneridae</taxon>
        <taxon>Pentapetalae</taxon>
        <taxon>rosids</taxon>
        <taxon>fabids</taxon>
        <taxon>Fabales</taxon>
        <taxon>Fabaceae</taxon>
        <taxon>Caesalpinioideae</taxon>
        <taxon>Cassia clade</taxon>
        <taxon>Senna</taxon>
    </lineage>
</organism>
<feature type="domain" description="Disease resistance protein At4g27190-like leucine-rich repeats" evidence="5">
    <location>
        <begin position="715"/>
        <end position="838"/>
    </location>
</feature>
<keyword evidence="4" id="KW-0175">Coiled coil</keyword>
<dbReference type="InterPro" id="IPR042197">
    <property type="entry name" value="Apaf_helical"/>
</dbReference>
<keyword evidence="7" id="KW-1185">Reference proteome</keyword>
<dbReference type="Gene3D" id="3.80.10.10">
    <property type="entry name" value="Ribonuclease Inhibitor"/>
    <property type="match status" value="2"/>
</dbReference>
<dbReference type="InterPro" id="IPR032675">
    <property type="entry name" value="LRR_dom_sf"/>
</dbReference>
<dbReference type="Proteomes" id="UP000634136">
    <property type="component" value="Unassembled WGS sequence"/>
</dbReference>
<dbReference type="SUPFAM" id="SSF52058">
    <property type="entry name" value="L domain-like"/>
    <property type="match status" value="1"/>
</dbReference>
<dbReference type="InterPro" id="IPR036388">
    <property type="entry name" value="WH-like_DNA-bd_sf"/>
</dbReference>
<dbReference type="Gene3D" id="1.10.10.10">
    <property type="entry name" value="Winged helix-like DNA-binding domain superfamily/Winged helix DNA-binding domain"/>
    <property type="match status" value="1"/>
</dbReference>
<dbReference type="PANTHER" id="PTHR33463:SF183">
    <property type="entry name" value="NB-ARC DOMAIN DISEASE RESISTANCE PROTEIN"/>
    <property type="match status" value="1"/>
</dbReference>
<feature type="domain" description="Disease resistance protein At4g27190-like leucine-rich repeats" evidence="5">
    <location>
        <begin position="861"/>
        <end position="981"/>
    </location>
</feature>
<gene>
    <name evidence="6" type="ORF">G2W53_015909</name>
</gene>
<dbReference type="InterPro" id="IPR027417">
    <property type="entry name" value="P-loop_NTPase"/>
</dbReference>
<dbReference type="InterPro" id="IPR057135">
    <property type="entry name" value="At4g27190-like_LRR"/>
</dbReference>
<feature type="coiled-coil region" evidence="4">
    <location>
        <begin position="41"/>
        <end position="89"/>
    </location>
</feature>
<dbReference type="AlphaFoldDB" id="A0A835C689"/>
<evidence type="ECO:0000256" key="3">
    <source>
        <dbReference type="ARBA" id="ARBA00022821"/>
    </source>
</evidence>
<evidence type="ECO:0000313" key="7">
    <source>
        <dbReference type="Proteomes" id="UP000634136"/>
    </source>
</evidence>
<dbReference type="GO" id="GO:0005524">
    <property type="term" value="F:ATP binding"/>
    <property type="evidence" value="ECO:0007669"/>
    <property type="project" value="UniProtKB-KW"/>
</dbReference>
<dbReference type="EMBL" id="JAAIUW010000005">
    <property type="protein sequence ID" value="KAF7833576.1"/>
    <property type="molecule type" value="Genomic_DNA"/>
</dbReference>
<proteinExistence type="predicted"/>
<dbReference type="Pfam" id="PF23247">
    <property type="entry name" value="LRR_RPS2"/>
    <property type="match status" value="3"/>
</dbReference>
<keyword evidence="1" id="KW-0433">Leucine-rich repeat</keyword>
<accession>A0A835C689</accession>
<evidence type="ECO:0000259" key="5">
    <source>
        <dbReference type="Pfam" id="PF23247"/>
    </source>
</evidence>
<feature type="domain" description="Disease resistance protein At4g27190-like leucine-rich repeats" evidence="5">
    <location>
        <begin position="524"/>
        <end position="641"/>
    </location>
</feature>
<dbReference type="Gene3D" id="1.10.8.430">
    <property type="entry name" value="Helical domain of apoptotic protease-activating factors"/>
    <property type="match status" value="1"/>
</dbReference>
<keyword evidence="2" id="KW-0547">Nucleotide-binding</keyword>
<dbReference type="SUPFAM" id="SSF52540">
    <property type="entry name" value="P-loop containing nucleoside triphosphate hydrolases"/>
    <property type="match status" value="1"/>
</dbReference>
<evidence type="ECO:0000256" key="4">
    <source>
        <dbReference type="SAM" id="Coils"/>
    </source>
</evidence>
<comment type="caution">
    <text evidence="6">The sequence shown here is derived from an EMBL/GenBank/DDBJ whole genome shotgun (WGS) entry which is preliminary data.</text>
</comment>
<dbReference type="InterPro" id="IPR050905">
    <property type="entry name" value="Plant_NBS-LRR"/>
</dbReference>